<evidence type="ECO:0000256" key="3">
    <source>
        <dbReference type="ARBA" id="ARBA00009400"/>
    </source>
</evidence>
<feature type="domain" description="Quinolinate phosphoribosyl transferase C-terminal" evidence="11">
    <location>
        <begin position="108"/>
        <end position="273"/>
    </location>
</feature>
<evidence type="ECO:0000256" key="10">
    <source>
        <dbReference type="PIRNR" id="PIRNR006250"/>
    </source>
</evidence>
<keyword evidence="14" id="KW-1185">Reference proteome</keyword>
<dbReference type="PIRSF" id="PIRSF006250">
    <property type="entry name" value="NadC_ModD"/>
    <property type="match status" value="1"/>
</dbReference>
<comment type="function">
    <text evidence="1">Involved in the catabolism of quinolinic acid (QA).</text>
</comment>
<evidence type="ECO:0000256" key="1">
    <source>
        <dbReference type="ARBA" id="ARBA00003237"/>
    </source>
</evidence>
<evidence type="ECO:0000256" key="9">
    <source>
        <dbReference type="ARBA" id="ARBA00047445"/>
    </source>
</evidence>
<dbReference type="InterPro" id="IPR022412">
    <property type="entry name" value="Quinolinate_PRibosylTrfase_N"/>
</dbReference>
<keyword evidence="5" id="KW-0662">Pyridine nucleotide biosynthesis</keyword>
<accession>A0ABQ2A6M3</accession>
<protein>
    <recommendedName>
        <fullName evidence="4">nicotinate-nucleotide diphosphorylase (carboxylating)</fullName>
        <ecNumber evidence="4">2.4.2.19</ecNumber>
    </recommendedName>
    <alternativeName>
        <fullName evidence="8">Quinolinate phosphoribosyltransferase [decarboxylating]</fullName>
    </alternativeName>
</protein>
<dbReference type="InterPro" id="IPR004393">
    <property type="entry name" value="NadC"/>
</dbReference>
<comment type="catalytic activity">
    <reaction evidence="9">
        <text>nicotinate beta-D-ribonucleotide + CO2 + diphosphate = quinolinate + 5-phospho-alpha-D-ribose 1-diphosphate + 2 H(+)</text>
        <dbReference type="Rhea" id="RHEA:12733"/>
        <dbReference type="ChEBI" id="CHEBI:15378"/>
        <dbReference type="ChEBI" id="CHEBI:16526"/>
        <dbReference type="ChEBI" id="CHEBI:29959"/>
        <dbReference type="ChEBI" id="CHEBI:33019"/>
        <dbReference type="ChEBI" id="CHEBI:57502"/>
        <dbReference type="ChEBI" id="CHEBI:58017"/>
        <dbReference type="EC" id="2.4.2.19"/>
    </reaction>
</comment>
<proteinExistence type="inferred from homology"/>
<feature type="domain" description="Quinolinate phosphoribosyl transferase N-terminal" evidence="12">
    <location>
        <begin position="33"/>
        <end position="106"/>
    </location>
</feature>
<dbReference type="SUPFAM" id="SSF54675">
    <property type="entry name" value="Nicotinate/Quinolinate PRTase N-terminal domain-like"/>
    <property type="match status" value="1"/>
</dbReference>
<organism evidence="13 14">
    <name type="scientific">Saccharibacillus endophyticus</name>
    <dbReference type="NCBI Taxonomy" id="2060666"/>
    <lineage>
        <taxon>Bacteria</taxon>
        <taxon>Bacillati</taxon>
        <taxon>Bacillota</taxon>
        <taxon>Bacilli</taxon>
        <taxon>Bacillales</taxon>
        <taxon>Paenibacillaceae</taxon>
        <taxon>Saccharibacillus</taxon>
    </lineage>
</organism>
<dbReference type="Pfam" id="PF02749">
    <property type="entry name" value="QRPTase_N"/>
    <property type="match status" value="1"/>
</dbReference>
<dbReference type="RefSeq" id="WP_172246777.1">
    <property type="nucleotide sequence ID" value="NZ_BMDD01000006.1"/>
</dbReference>
<evidence type="ECO:0000256" key="4">
    <source>
        <dbReference type="ARBA" id="ARBA00011944"/>
    </source>
</evidence>
<reference evidence="14" key="1">
    <citation type="journal article" date="2019" name="Int. J. Syst. Evol. Microbiol.">
        <title>The Global Catalogue of Microorganisms (GCM) 10K type strain sequencing project: providing services to taxonomists for standard genome sequencing and annotation.</title>
        <authorList>
            <consortium name="The Broad Institute Genomics Platform"/>
            <consortium name="The Broad Institute Genome Sequencing Center for Infectious Disease"/>
            <person name="Wu L."/>
            <person name="Ma J."/>
        </authorList>
    </citation>
    <scope>NUCLEOTIDE SEQUENCE [LARGE SCALE GENOMIC DNA]</scope>
    <source>
        <strain evidence="14">CCM 8702</strain>
    </source>
</reference>
<dbReference type="InterPro" id="IPR027277">
    <property type="entry name" value="NadC/ModD"/>
</dbReference>
<dbReference type="PANTHER" id="PTHR32179:SF3">
    <property type="entry name" value="NICOTINATE-NUCLEOTIDE PYROPHOSPHORYLASE [CARBOXYLATING]"/>
    <property type="match status" value="1"/>
</dbReference>
<dbReference type="InterPro" id="IPR013785">
    <property type="entry name" value="Aldolase_TIM"/>
</dbReference>
<dbReference type="EMBL" id="BMDD01000006">
    <property type="protein sequence ID" value="GGH85715.1"/>
    <property type="molecule type" value="Genomic_DNA"/>
</dbReference>
<evidence type="ECO:0000256" key="8">
    <source>
        <dbReference type="ARBA" id="ARBA00033102"/>
    </source>
</evidence>
<evidence type="ECO:0000256" key="2">
    <source>
        <dbReference type="ARBA" id="ARBA00004893"/>
    </source>
</evidence>
<dbReference type="Proteomes" id="UP000605427">
    <property type="component" value="Unassembled WGS sequence"/>
</dbReference>
<comment type="pathway">
    <text evidence="2">Cofactor biosynthesis; NAD(+) biosynthesis; nicotinate D-ribonucleotide from quinolinate: step 1/1.</text>
</comment>
<dbReference type="Gene3D" id="3.20.20.70">
    <property type="entry name" value="Aldolase class I"/>
    <property type="match status" value="1"/>
</dbReference>
<evidence type="ECO:0000256" key="5">
    <source>
        <dbReference type="ARBA" id="ARBA00022642"/>
    </source>
</evidence>
<keyword evidence="6 10" id="KW-0328">Glycosyltransferase</keyword>
<evidence type="ECO:0000259" key="11">
    <source>
        <dbReference type="Pfam" id="PF01729"/>
    </source>
</evidence>
<evidence type="ECO:0000256" key="7">
    <source>
        <dbReference type="ARBA" id="ARBA00022679"/>
    </source>
</evidence>
<dbReference type="CDD" id="cd01572">
    <property type="entry name" value="QPRTase"/>
    <property type="match status" value="1"/>
</dbReference>
<evidence type="ECO:0000259" key="12">
    <source>
        <dbReference type="Pfam" id="PF02749"/>
    </source>
</evidence>
<keyword evidence="7 10" id="KW-0808">Transferase</keyword>
<dbReference type="InterPro" id="IPR002638">
    <property type="entry name" value="Quinolinate_PRibosylTrfase_C"/>
</dbReference>
<dbReference type="SUPFAM" id="SSF51690">
    <property type="entry name" value="Nicotinate/Quinolinate PRTase C-terminal domain-like"/>
    <property type="match status" value="1"/>
</dbReference>
<dbReference type="EC" id="2.4.2.19" evidence="4"/>
<dbReference type="Pfam" id="PF01729">
    <property type="entry name" value="QRPTase_C"/>
    <property type="match status" value="1"/>
</dbReference>
<sequence length="286" mass="31161">MQRIALRKMLEQFYMEDIGSGDLSAQLISDCDNQQALIYAKQDGIVAGVEVIVEAFAVLDAEVRVSLLKKDGDEIAYGERIATLSGNPSILLTGERVVLNLLQRMSGIATATRSAIRTLNDPAIRICDTRKTTPGLRMLEKYAVTAGGGYNHRFGLYDGIMIKDNHIAAEGSISAAVAKAKAKHGHMVKIEVEIEDENQLREAIAAGPDIIMFDNCDPDTVRRFAQLTPPHIVTEASGGIDMRTLPTYRGTGVHYISLGFLTHSVSSLDISMDIVTGREQAQTAER</sequence>
<gene>
    <name evidence="13" type="primary">nadC</name>
    <name evidence="13" type="ORF">GCM10007362_43790</name>
</gene>
<comment type="similarity">
    <text evidence="3 10">Belongs to the NadC/ModD family.</text>
</comment>
<name>A0ABQ2A6M3_9BACL</name>
<dbReference type="InterPro" id="IPR037128">
    <property type="entry name" value="Quinolinate_PRibosylTase_N_sf"/>
</dbReference>
<dbReference type="InterPro" id="IPR036068">
    <property type="entry name" value="Nicotinate_pribotase-like_C"/>
</dbReference>
<comment type="caution">
    <text evidence="13">The sequence shown here is derived from an EMBL/GenBank/DDBJ whole genome shotgun (WGS) entry which is preliminary data.</text>
</comment>
<dbReference type="NCBIfam" id="TIGR00078">
    <property type="entry name" value="nadC"/>
    <property type="match status" value="1"/>
</dbReference>
<dbReference type="PANTHER" id="PTHR32179">
    <property type="entry name" value="NICOTINATE-NUCLEOTIDE PYROPHOSPHORYLASE [CARBOXYLATING]"/>
    <property type="match status" value="1"/>
</dbReference>
<evidence type="ECO:0000256" key="6">
    <source>
        <dbReference type="ARBA" id="ARBA00022676"/>
    </source>
</evidence>
<dbReference type="Gene3D" id="3.90.1170.20">
    <property type="entry name" value="Quinolinate phosphoribosyl transferase, N-terminal domain"/>
    <property type="match status" value="1"/>
</dbReference>
<evidence type="ECO:0000313" key="13">
    <source>
        <dbReference type="EMBL" id="GGH85715.1"/>
    </source>
</evidence>
<evidence type="ECO:0000313" key="14">
    <source>
        <dbReference type="Proteomes" id="UP000605427"/>
    </source>
</evidence>